<proteinExistence type="predicted"/>
<evidence type="ECO:0000313" key="3">
    <source>
        <dbReference type="Proteomes" id="UP000324222"/>
    </source>
</evidence>
<keyword evidence="3" id="KW-1185">Reference proteome</keyword>
<evidence type="ECO:0000313" key="2">
    <source>
        <dbReference type="EMBL" id="MPD03695.1"/>
    </source>
</evidence>
<dbReference type="AlphaFoldDB" id="A0A5B7KGM4"/>
<reference evidence="2 3" key="1">
    <citation type="submission" date="2019-05" db="EMBL/GenBank/DDBJ databases">
        <title>Another draft genome of Portunus trituberculatus and its Hox gene families provides insights of decapod evolution.</title>
        <authorList>
            <person name="Jeong J.-H."/>
            <person name="Song I."/>
            <person name="Kim S."/>
            <person name="Choi T."/>
            <person name="Kim D."/>
            <person name="Ryu S."/>
            <person name="Kim W."/>
        </authorList>
    </citation>
    <scope>NUCLEOTIDE SEQUENCE [LARGE SCALE GENOMIC DNA]</scope>
    <source>
        <tissue evidence="2">Muscle</tissue>
    </source>
</reference>
<feature type="compositionally biased region" description="Low complexity" evidence="1">
    <location>
        <begin position="10"/>
        <end position="24"/>
    </location>
</feature>
<feature type="region of interest" description="Disordered" evidence="1">
    <location>
        <begin position="1"/>
        <end position="24"/>
    </location>
</feature>
<dbReference type="EMBL" id="VSRR010137444">
    <property type="protein sequence ID" value="MPD03695.1"/>
    <property type="molecule type" value="Genomic_DNA"/>
</dbReference>
<sequence>MHALLHSAPTTNTTTTTTTPSSVRCSCSPPPHFSLHNVTMSNTFLICVRGCLGKK</sequence>
<protein>
    <submittedName>
        <fullName evidence="2">Uncharacterized protein</fullName>
    </submittedName>
</protein>
<evidence type="ECO:0000256" key="1">
    <source>
        <dbReference type="SAM" id="MobiDB-lite"/>
    </source>
</evidence>
<name>A0A5B7KGM4_PORTR</name>
<accession>A0A5B7KGM4</accession>
<dbReference type="Proteomes" id="UP000324222">
    <property type="component" value="Unassembled WGS sequence"/>
</dbReference>
<organism evidence="2 3">
    <name type="scientific">Portunus trituberculatus</name>
    <name type="common">Swimming crab</name>
    <name type="synonym">Neptunus trituberculatus</name>
    <dbReference type="NCBI Taxonomy" id="210409"/>
    <lineage>
        <taxon>Eukaryota</taxon>
        <taxon>Metazoa</taxon>
        <taxon>Ecdysozoa</taxon>
        <taxon>Arthropoda</taxon>
        <taxon>Crustacea</taxon>
        <taxon>Multicrustacea</taxon>
        <taxon>Malacostraca</taxon>
        <taxon>Eumalacostraca</taxon>
        <taxon>Eucarida</taxon>
        <taxon>Decapoda</taxon>
        <taxon>Pleocyemata</taxon>
        <taxon>Brachyura</taxon>
        <taxon>Eubrachyura</taxon>
        <taxon>Portunoidea</taxon>
        <taxon>Portunidae</taxon>
        <taxon>Portuninae</taxon>
        <taxon>Portunus</taxon>
    </lineage>
</organism>
<comment type="caution">
    <text evidence="2">The sequence shown here is derived from an EMBL/GenBank/DDBJ whole genome shotgun (WGS) entry which is preliminary data.</text>
</comment>
<gene>
    <name evidence="2" type="ORF">E2C01_099343</name>
</gene>